<sequence>MGVLATTLLRLQRREPWFRLGANDPGRQRERHPEPVGQWPGRAIS</sequence>
<dbReference type="EMBL" id="JAERRF010000013">
    <property type="protein sequence ID" value="MBL1099486.1"/>
    <property type="molecule type" value="Genomic_DNA"/>
</dbReference>
<dbReference type="Proteomes" id="UP000634229">
    <property type="component" value="Unassembled WGS sequence"/>
</dbReference>
<dbReference type="RefSeq" id="WP_201876893.1">
    <property type="nucleotide sequence ID" value="NZ_JAERRF010000013.1"/>
</dbReference>
<evidence type="ECO:0000256" key="1">
    <source>
        <dbReference type="SAM" id="MobiDB-lite"/>
    </source>
</evidence>
<evidence type="ECO:0000313" key="2">
    <source>
        <dbReference type="EMBL" id="MBL1099486.1"/>
    </source>
</evidence>
<proteinExistence type="predicted"/>
<protein>
    <submittedName>
        <fullName evidence="2">Uncharacterized protein</fullName>
    </submittedName>
</protein>
<name>A0ABS1NHD6_9ACTN</name>
<keyword evidence="3" id="KW-1185">Reference proteome</keyword>
<gene>
    <name evidence="2" type="ORF">JK363_23015</name>
</gene>
<accession>A0ABS1NHD6</accession>
<organism evidence="2 3">
    <name type="scientific">Streptomyces coffeae</name>
    <dbReference type="NCBI Taxonomy" id="621382"/>
    <lineage>
        <taxon>Bacteria</taxon>
        <taxon>Bacillati</taxon>
        <taxon>Actinomycetota</taxon>
        <taxon>Actinomycetes</taxon>
        <taxon>Kitasatosporales</taxon>
        <taxon>Streptomycetaceae</taxon>
        <taxon>Streptomyces</taxon>
    </lineage>
</organism>
<evidence type="ECO:0000313" key="3">
    <source>
        <dbReference type="Proteomes" id="UP000634229"/>
    </source>
</evidence>
<reference evidence="2 3" key="1">
    <citation type="submission" date="2021-01" db="EMBL/GenBank/DDBJ databases">
        <title>WGS of actinomycetes isolated from Thailand.</title>
        <authorList>
            <person name="Thawai C."/>
        </authorList>
    </citation>
    <scope>NUCLEOTIDE SEQUENCE [LARGE SCALE GENOMIC DNA]</scope>
    <source>
        <strain evidence="2 3">CA1R205</strain>
    </source>
</reference>
<comment type="caution">
    <text evidence="2">The sequence shown here is derived from an EMBL/GenBank/DDBJ whole genome shotgun (WGS) entry which is preliminary data.</text>
</comment>
<feature type="region of interest" description="Disordered" evidence="1">
    <location>
        <begin position="20"/>
        <end position="45"/>
    </location>
</feature>